<proteinExistence type="predicted"/>
<evidence type="ECO:0000256" key="1">
    <source>
        <dbReference type="SAM" id="MobiDB-lite"/>
    </source>
</evidence>
<organism evidence="2 3">
    <name type="scientific">Elysia crispata</name>
    <name type="common">lettuce slug</name>
    <dbReference type="NCBI Taxonomy" id="231223"/>
    <lineage>
        <taxon>Eukaryota</taxon>
        <taxon>Metazoa</taxon>
        <taxon>Spiralia</taxon>
        <taxon>Lophotrochozoa</taxon>
        <taxon>Mollusca</taxon>
        <taxon>Gastropoda</taxon>
        <taxon>Heterobranchia</taxon>
        <taxon>Euthyneura</taxon>
        <taxon>Panpulmonata</taxon>
        <taxon>Sacoglossa</taxon>
        <taxon>Placobranchoidea</taxon>
        <taxon>Plakobranchidae</taxon>
        <taxon>Elysia</taxon>
    </lineage>
</organism>
<comment type="caution">
    <text evidence="2">The sequence shown here is derived from an EMBL/GenBank/DDBJ whole genome shotgun (WGS) entry which is preliminary data.</text>
</comment>
<dbReference type="Proteomes" id="UP001283361">
    <property type="component" value="Unassembled WGS sequence"/>
</dbReference>
<evidence type="ECO:0000313" key="2">
    <source>
        <dbReference type="EMBL" id="KAK3804389.1"/>
    </source>
</evidence>
<name>A0AAE1EE86_9GAST</name>
<feature type="compositionally biased region" description="Basic and acidic residues" evidence="1">
    <location>
        <begin position="18"/>
        <end position="29"/>
    </location>
</feature>
<keyword evidence="3" id="KW-1185">Reference proteome</keyword>
<feature type="region of interest" description="Disordered" evidence="1">
    <location>
        <begin position="65"/>
        <end position="86"/>
    </location>
</feature>
<dbReference type="AlphaFoldDB" id="A0AAE1EE86"/>
<feature type="region of interest" description="Disordered" evidence="1">
    <location>
        <begin position="1"/>
        <end position="38"/>
    </location>
</feature>
<sequence length="86" mass="9524">MFETVGYKTENPWPKQRGWSEEIRPERKRPGSQSSNQTVLKIEVTREMYPKIARSLVLAVSVGGELPPHVSGTDNATATSKAIVKA</sequence>
<accession>A0AAE1EE86</accession>
<reference evidence="2" key="1">
    <citation type="journal article" date="2023" name="G3 (Bethesda)">
        <title>A reference genome for the long-term kleptoplast-retaining sea slug Elysia crispata morphotype clarki.</title>
        <authorList>
            <person name="Eastman K.E."/>
            <person name="Pendleton A.L."/>
            <person name="Shaikh M.A."/>
            <person name="Suttiyut T."/>
            <person name="Ogas R."/>
            <person name="Tomko P."/>
            <person name="Gavelis G."/>
            <person name="Widhalm J.R."/>
            <person name="Wisecaver J.H."/>
        </authorList>
    </citation>
    <scope>NUCLEOTIDE SEQUENCE</scope>
    <source>
        <strain evidence="2">ECLA1</strain>
    </source>
</reference>
<gene>
    <name evidence="2" type="ORF">RRG08_059359</name>
</gene>
<dbReference type="EMBL" id="JAWDGP010000016">
    <property type="protein sequence ID" value="KAK3804389.1"/>
    <property type="molecule type" value="Genomic_DNA"/>
</dbReference>
<evidence type="ECO:0000313" key="3">
    <source>
        <dbReference type="Proteomes" id="UP001283361"/>
    </source>
</evidence>
<protein>
    <submittedName>
        <fullName evidence="2">Uncharacterized protein</fullName>
    </submittedName>
</protein>